<dbReference type="InterPro" id="IPR008925">
    <property type="entry name" value="aa_tRNA-synth_I_cd-bd_sf"/>
</dbReference>
<keyword evidence="4 10" id="KW-0436">Ligase</keyword>
<evidence type="ECO:0000256" key="5">
    <source>
        <dbReference type="ARBA" id="ARBA00022741"/>
    </source>
</evidence>
<evidence type="ECO:0000256" key="3">
    <source>
        <dbReference type="ARBA" id="ARBA00022490"/>
    </source>
</evidence>
<dbReference type="EMBL" id="CP001280">
    <property type="protein sequence ID" value="ACK52680.1"/>
    <property type="molecule type" value="Genomic_DNA"/>
</dbReference>
<dbReference type="InterPro" id="IPR020751">
    <property type="entry name" value="aa-tRNA-synth_I_codon-bd_sub2"/>
</dbReference>
<dbReference type="Gene3D" id="1.10.10.350">
    <property type="match status" value="1"/>
</dbReference>
<dbReference type="InterPro" id="IPR002904">
    <property type="entry name" value="Lys-tRNA-ligase"/>
</dbReference>
<keyword evidence="7 10" id="KW-0648">Protein biosynthesis</keyword>
<dbReference type="HOGENOM" id="CLU_025562_2_0_5"/>
<dbReference type="HAMAP" id="MF_00177">
    <property type="entry name" value="Lys_tRNA_synth_class1"/>
    <property type="match status" value="1"/>
</dbReference>
<name>B8EMK1_METSB</name>
<dbReference type="GO" id="GO:0000049">
    <property type="term" value="F:tRNA binding"/>
    <property type="evidence" value="ECO:0007669"/>
    <property type="project" value="InterPro"/>
</dbReference>
<dbReference type="NCBIfam" id="NF001968">
    <property type="entry name" value="PRK00750.1-2"/>
    <property type="match status" value="1"/>
</dbReference>
<keyword evidence="5 10" id="KW-0547">Nucleotide-binding</keyword>
<dbReference type="STRING" id="395965.Msil_3798"/>
<dbReference type="Proteomes" id="UP000002257">
    <property type="component" value="Chromosome"/>
</dbReference>
<dbReference type="SUPFAM" id="SSF52374">
    <property type="entry name" value="Nucleotidylyl transferase"/>
    <property type="match status" value="1"/>
</dbReference>
<dbReference type="GO" id="GO:0005737">
    <property type="term" value="C:cytoplasm"/>
    <property type="evidence" value="ECO:0007669"/>
    <property type="project" value="UniProtKB-SubCell"/>
</dbReference>
<evidence type="ECO:0000313" key="11">
    <source>
        <dbReference type="EMBL" id="ACK52680.1"/>
    </source>
</evidence>
<sequence>MPTGADFPAPSPASLALAERAEPISSETIEAALKASAWPFEEARKLIDRLKATGKTEVIFETGYGPSGLPHIGTFGEVARTTMVRHAFRVMTEDRFKTRLLAFSDDMDALRKVPDNVPNKAMLESHLGEPLTRVPDPFSNEYPSFGAANNARLRAFLDRFGFDYEFASSTDYYASGRFDETLLRMLAVYDEVMEIILPTLGPDRRATYSPFLPISPRSGKVLQVPMVERDAARGTIVYVDPDTGEKIETLVTGGRVKCQWKADWAMRWFALGIDYEMAGKDLIESVKLSSRICRALGGQPPDGFNYELFLDDKGQKISKSKGNGLTIDEWLAYASPESLSLFMFQKPTAAKRLYFDVIPRAVDDYLSFLEAYPRQPIKEQLGNPVWHIHSGAPPEPEILGSGEHQTAVTFAMLLNLAAVANSEDPQVLWGFLRRYAPDVSPENHPRLGALIAYAVRYFRDFVRPAKAYRAPDDVEREALGRLADMLTALPADASAEAIQSALYDIGRTIPRYQDMKAKGATPDRPGVSTDFFNMLYAVLLGEGRGPRFGSFAALYGLDETRKLIAAALSGDLIKRHEDFLTERRT</sequence>
<feature type="short sequence motif" description="'KMSKS' region" evidence="10">
    <location>
        <begin position="316"/>
        <end position="320"/>
    </location>
</feature>
<dbReference type="InterPro" id="IPR001412">
    <property type="entry name" value="aa-tRNA-synth_I_CS"/>
</dbReference>
<dbReference type="RefSeq" id="WP_012592748.1">
    <property type="nucleotide sequence ID" value="NC_011666.1"/>
</dbReference>
<evidence type="ECO:0000256" key="8">
    <source>
        <dbReference type="ARBA" id="ARBA00023146"/>
    </source>
</evidence>
<dbReference type="GO" id="GO:0004824">
    <property type="term" value="F:lysine-tRNA ligase activity"/>
    <property type="evidence" value="ECO:0007669"/>
    <property type="project" value="UniProtKB-UniRule"/>
</dbReference>
<evidence type="ECO:0000256" key="6">
    <source>
        <dbReference type="ARBA" id="ARBA00022840"/>
    </source>
</evidence>
<proteinExistence type="inferred from homology"/>
<evidence type="ECO:0000256" key="4">
    <source>
        <dbReference type="ARBA" id="ARBA00022598"/>
    </source>
</evidence>
<dbReference type="AlphaFoldDB" id="B8EMK1"/>
<dbReference type="Gene3D" id="3.40.50.620">
    <property type="entry name" value="HUPs"/>
    <property type="match status" value="2"/>
</dbReference>
<organism evidence="11 12">
    <name type="scientific">Methylocella silvestris (strain DSM 15510 / CIP 108128 / LMG 27833 / NCIMB 13906 / BL2)</name>
    <dbReference type="NCBI Taxonomy" id="395965"/>
    <lineage>
        <taxon>Bacteria</taxon>
        <taxon>Pseudomonadati</taxon>
        <taxon>Pseudomonadota</taxon>
        <taxon>Alphaproteobacteria</taxon>
        <taxon>Hyphomicrobiales</taxon>
        <taxon>Beijerinckiaceae</taxon>
        <taxon>Methylocella</taxon>
    </lineage>
</organism>
<evidence type="ECO:0000313" key="12">
    <source>
        <dbReference type="Proteomes" id="UP000002257"/>
    </source>
</evidence>
<accession>B8EMK1</accession>
<dbReference type="EC" id="6.1.1.6" evidence="10"/>
<evidence type="ECO:0000256" key="1">
    <source>
        <dbReference type="ARBA" id="ARBA00004496"/>
    </source>
</evidence>
<evidence type="ECO:0000256" key="10">
    <source>
        <dbReference type="HAMAP-Rule" id="MF_00177"/>
    </source>
</evidence>
<gene>
    <name evidence="10" type="primary">lysS</name>
    <name evidence="11" type="ordered locus">Msil_3798</name>
</gene>
<evidence type="ECO:0000256" key="2">
    <source>
        <dbReference type="ARBA" id="ARBA00005594"/>
    </source>
</evidence>
<evidence type="ECO:0000256" key="9">
    <source>
        <dbReference type="ARBA" id="ARBA00048573"/>
    </source>
</evidence>
<feature type="binding site" evidence="10">
    <location>
        <position position="319"/>
    </location>
    <ligand>
        <name>ATP</name>
        <dbReference type="ChEBI" id="CHEBI:30616"/>
    </ligand>
</feature>
<dbReference type="GO" id="GO:0005524">
    <property type="term" value="F:ATP binding"/>
    <property type="evidence" value="ECO:0007669"/>
    <property type="project" value="UniProtKB-UniRule"/>
</dbReference>
<dbReference type="SUPFAM" id="SSF48163">
    <property type="entry name" value="An anticodon-binding domain of class I aminoacyl-tRNA synthetases"/>
    <property type="match status" value="1"/>
</dbReference>
<comment type="subcellular location">
    <subcellularLocation>
        <location evidence="1 10">Cytoplasm</location>
    </subcellularLocation>
</comment>
<dbReference type="KEGG" id="msl:Msil_3798"/>
<dbReference type="PANTHER" id="PTHR37940">
    <property type="entry name" value="LYSINE--TRNA LIGASE"/>
    <property type="match status" value="1"/>
</dbReference>
<keyword evidence="3 10" id="KW-0963">Cytoplasm</keyword>
<feature type="short sequence motif" description="'HIGH' region" evidence="10">
    <location>
        <begin position="66"/>
        <end position="74"/>
    </location>
</feature>
<dbReference type="Pfam" id="PF01921">
    <property type="entry name" value="tRNA-synt_1f"/>
    <property type="match status" value="1"/>
</dbReference>
<protein>
    <recommendedName>
        <fullName evidence="10">Lysine--tRNA ligase</fullName>
        <ecNumber evidence="10">6.1.1.6</ecNumber>
    </recommendedName>
    <alternativeName>
        <fullName evidence="10">Lysyl-tRNA synthetase</fullName>
        <shortName evidence="10">LysRS</shortName>
    </alternativeName>
</protein>
<dbReference type="eggNOG" id="COG1384">
    <property type="taxonomic scope" value="Bacteria"/>
</dbReference>
<dbReference type="PANTHER" id="PTHR37940:SF1">
    <property type="entry name" value="LYSINE--TRNA LIGASE"/>
    <property type="match status" value="1"/>
</dbReference>
<reference evidence="11 12" key="1">
    <citation type="journal article" date="2010" name="J. Bacteriol.">
        <title>Complete genome sequence of the aerobic facultative methanotroph Methylocella silvestris BL2.</title>
        <authorList>
            <person name="Chen Y."/>
            <person name="Crombie A."/>
            <person name="Rahman M.T."/>
            <person name="Dedysh S.N."/>
            <person name="Liesack W."/>
            <person name="Stott M.B."/>
            <person name="Alam M."/>
            <person name="Theisen A.R."/>
            <person name="Murrell J.C."/>
            <person name="Dunfield P.F."/>
        </authorList>
    </citation>
    <scope>NUCLEOTIDE SEQUENCE [LARGE SCALE GENOMIC DNA]</scope>
    <source>
        <strain evidence="12">DSM 15510 / CIP 108128 / LMG 27833 / NCIMB 13906 / BL2</strain>
    </source>
</reference>
<keyword evidence="6 10" id="KW-0067">ATP-binding</keyword>
<comment type="similarity">
    <text evidence="2 10">Belongs to the class-I aminoacyl-tRNA synthetase family.</text>
</comment>
<keyword evidence="12" id="KW-1185">Reference proteome</keyword>
<keyword evidence="8 10" id="KW-0030">Aminoacyl-tRNA synthetase</keyword>
<dbReference type="GO" id="GO:0006430">
    <property type="term" value="P:lysyl-tRNA aminoacylation"/>
    <property type="evidence" value="ECO:0007669"/>
    <property type="project" value="UniProtKB-UniRule"/>
</dbReference>
<dbReference type="OrthoDB" id="9803151at2"/>
<comment type="catalytic activity">
    <reaction evidence="9 10">
        <text>tRNA(Lys) + L-lysine + ATP = L-lysyl-tRNA(Lys) + AMP + diphosphate</text>
        <dbReference type="Rhea" id="RHEA:20792"/>
        <dbReference type="Rhea" id="RHEA-COMP:9696"/>
        <dbReference type="Rhea" id="RHEA-COMP:9697"/>
        <dbReference type="ChEBI" id="CHEBI:30616"/>
        <dbReference type="ChEBI" id="CHEBI:32551"/>
        <dbReference type="ChEBI" id="CHEBI:33019"/>
        <dbReference type="ChEBI" id="CHEBI:78442"/>
        <dbReference type="ChEBI" id="CHEBI:78529"/>
        <dbReference type="ChEBI" id="CHEBI:456215"/>
        <dbReference type="EC" id="6.1.1.6"/>
    </reaction>
</comment>
<dbReference type="PROSITE" id="PS00178">
    <property type="entry name" value="AA_TRNA_LIGASE_I"/>
    <property type="match status" value="1"/>
</dbReference>
<dbReference type="InterPro" id="IPR014729">
    <property type="entry name" value="Rossmann-like_a/b/a_fold"/>
</dbReference>
<evidence type="ECO:0000256" key="7">
    <source>
        <dbReference type="ARBA" id="ARBA00022917"/>
    </source>
</evidence>